<proteinExistence type="predicted"/>
<evidence type="ECO:0000259" key="1">
    <source>
        <dbReference type="Pfam" id="PF13524"/>
    </source>
</evidence>
<dbReference type="AlphaFoldDB" id="A0A0D8ZT24"/>
<name>A0A0D8ZT24_9CYAN</name>
<dbReference type="RefSeq" id="WP_045056094.1">
    <property type="nucleotide sequence ID" value="NZ_CAWMDP010000015.1"/>
</dbReference>
<dbReference type="OrthoDB" id="429264at2"/>
<protein>
    <recommendedName>
        <fullName evidence="1">Spore protein YkvP/CgeB glycosyl transferase-like domain-containing protein</fullName>
    </recommendedName>
</protein>
<feature type="domain" description="Spore protein YkvP/CgeB glycosyl transferase-like" evidence="1">
    <location>
        <begin position="236"/>
        <end position="350"/>
    </location>
</feature>
<dbReference type="Proteomes" id="UP000032452">
    <property type="component" value="Unassembled WGS sequence"/>
</dbReference>
<dbReference type="EMBL" id="JYON01000023">
    <property type="protein sequence ID" value="KJH70381.1"/>
    <property type="molecule type" value="Genomic_DNA"/>
</dbReference>
<gene>
    <name evidence="2" type="ORF">UH38_18100</name>
</gene>
<accession>A0A0D8ZT24</accession>
<reference evidence="2 3" key="1">
    <citation type="submission" date="2015-02" db="EMBL/GenBank/DDBJ databases">
        <title>Draft genome of a novel marine cyanobacterium (Chroococcales) isolated from South Atlantic Ocean.</title>
        <authorList>
            <person name="Rigonato J."/>
            <person name="Alvarenga D.O."/>
            <person name="Branco L.H."/>
            <person name="Varani A.M."/>
            <person name="Brandini F.P."/>
            <person name="Fiore M.F."/>
        </authorList>
    </citation>
    <scope>NUCLEOTIDE SEQUENCE [LARGE SCALE GENOMIC DNA]</scope>
    <source>
        <strain evidence="2 3">CENA595</strain>
    </source>
</reference>
<keyword evidence="3" id="KW-1185">Reference proteome</keyword>
<dbReference type="STRING" id="1618023.UH38_18100"/>
<dbReference type="InterPro" id="IPR055259">
    <property type="entry name" value="YkvP/CgeB_Glyco_trans-like"/>
</dbReference>
<sequence>MSETFSINFNKTPRVLVLSLRNIEFAVSRSYTLEIEDTITNFDRVETLVPAYFSGSQLNKFKNIIARNAFKTSGKGNGLNPIINNFNLEKEYDLFLYVCQYPIDLLYLNTISNWREKCKKAVCWLDEVWVKDVDKLKPQLLHLNKFDYIFTGLKASAEAISKIVDVPCDYMPPGVDAIKFCPYPMQPHRSVDVCNLGRRWQSIHTELLDLVEERGIFYIYDTLDNKRMQDYREHRSLYRNILKRSRYFIACKPKVDLAYAQGQEETSVRFFEGAAAGAVMLGIPPNCDTYKQNFNWTDATIALPDNGTGISKIIAELDAQPERLAKIRTDNIVNSLLRHDWVYRWGKILDIAGISHTPEMVSRQADLQNLAQIVQKKSCELEVSF</sequence>
<dbReference type="Pfam" id="PF13524">
    <property type="entry name" value="Glyco_trans_1_2"/>
    <property type="match status" value="1"/>
</dbReference>
<evidence type="ECO:0000313" key="3">
    <source>
        <dbReference type="Proteomes" id="UP000032452"/>
    </source>
</evidence>
<dbReference type="PATRIC" id="fig|1618023.3.peg.1055"/>
<organism evidence="2 3">
    <name type="scientific">Aliterella atlantica CENA595</name>
    <dbReference type="NCBI Taxonomy" id="1618023"/>
    <lineage>
        <taxon>Bacteria</taxon>
        <taxon>Bacillati</taxon>
        <taxon>Cyanobacteriota</taxon>
        <taxon>Cyanophyceae</taxon>
        <taxon>Chroococcidiopsidales</taxon>
        <taxon>Aliterellaceae</taxon>
        <taxon>Aliterella</taxon>
    </lineage>
</organism>
<evidence type="ECO:0000313" key="2">
    <source>
        <dbReference type="EMBL" id="KJH70381.1"/>
    </source>
</evidence>
<comment type="caution">
    <text evidence="2">The sequence shown here is derived from an EMBL/GenBank/DDBJ whole genome shotgun (WGS) entry which is preliminary data.</text>
</comment>